<evidence type="ECO:0000256" key="1">
    <source>
        <dbReference type="ARBA" id="ARBA00004141"/>
    </source>
</evidence>
<keyword evidence="5 7" id="KW-0472">Membrane</keyword>
<keyword evidence="3 7" id="KW-0812">Transmembrane</keyword>
<dbReference type="Proteomes" id="UP001500279">
    <property type="component" value="Unassembled WGS sequence"/>
</dbReference>
<feature type="transmembrane region" description="Helical" evidence="7">
    <location>
        <begin position="168"/>
        <end position="185"/>
    </location>
</feature>
<dbReference type="InterPro" id="IPR030676">
    <property type="entry name" value="CitT-rel"/>
</dbReference>
<organism evidence="8 9">
    <name type="scientific">Ideonella azotifigens</name>
    <dbReference type="NCBI Taxonomy" id="513160"/>
    <lineage>
        <taxon>Bacteria</taxon>
        <taxon>Pseudomonadati</taxon>
        <taxon>Pseudomonadota</taxon>
        <taxon>Betaproteobacteria</taxon>
        <taxon>Burkholderiales</taxon>
        <taxon>Sphaerotilaceae</taxon>
        <taxon>Ideonella</taxon>
    </lineage>
</organism>
<comment type="caution">
    <text evidence="8">The sequence shown here is derived from an EMBL/GenBank/DDBJ whole genome shotgun (WGS) entry which is preliminary data.</text>
</comment>
<protein>
    <submittedName>
        <fullName evidence="8">DASS family sodium-coupled anion symporter</fullName>
    </submittedName>
</protein>
<dbReference type="EMBL" id="BAAAEW010000007">
    <property type="protein sequence ID" value="GAA0747417.1"/>
    <property type="molecule type" value="Genomic_DNA"/>
</dbReference>
<name>A0ABP3V669_9BURK</name>
<comment type="subcellular location">
    <subcellularLocation>
        <location evidence="1">Membrane</location>
        <topology evidence="1">Multi-pass membrane protein</topology>
    </subcellularLocation>
</comment>
<feature type="transmembrane region" description="Helical" evidence="7">
    <location>
        <begin position="367"/>
        <end position="384"/>
    </location>
</feature>
<proteinExistence type="inferred from homology"/>
<evidence type="ECO:0000313" key="8">
    <source>
        <dbReference type="EMBL" id="GAA0747417.1"/>
    </source>
</evidence>
<keyword evidence="9" id="KW-1185">Reference proteome</keyword>
<evidence type="ECO:0000256" key="6">
    <source>
        <dbReference type="SAM" id="MobiDB-lite"/>
    </source>
</evidence>
<dbReference type="InterPro" id="IPR001898">
    <property type="entry name" value="SLC13A/DASS"/>
</dbReference>
<evidence type="ECO:0000256" key="5">
    <source>
        <dbReference type="ARBA" id="ARBA00023136"/>
    </source>
</evidence>
<sequence>MRKRVCPMTTTTPNTTSTNTPLPPSTAAAPAAGKRLLVQRAGLLAGLAALLAVLLMPAATGLPPAGQVMLGILAFAVIVWITEALDYAVSAVVIGALMTFALAQVAEPGKAAASAMGTSAALNLALSGFSNSAVALVAAACFIAAAMSATGLDRRIALRVLSHVDANCRHIVIGAMVVGFLLSFIVPSTTARVACLVPIMMGFIRAFQVDRKSRFAGLLVITAAQTASVWNIGIKTAAAQNMVAIGFIEKQFQTSITWLDWFIAGAPFSAALTIALYFIMTRMMKPEMDEVPGGQAAIRQQLAEIGPTTAREWKLLGIVLALLGLWSTEKVLHDFDTSSTTIAAVALMLMPRIGVMDWKESQRGFPWGTVLLFAVGISVGTALLKTQAASWLAQLIVQHLGLQQASAFAILILLSLFLIVIHLGFASATALASTMIPIVISVLGAVQTPGINIIGMTMLLQFVISFGFILPVNAPQNMIAYGTDTFEARDFVRTGLVITAAATALLLLFSLSYWPWMGYLTVKG</sequence>
<feature type="transmembrane region" description="Helical" evidence="7">
    <location>
        <begin position="215"/>
        <end position="238"/>
    </location>
</feature>
<evidence type="ECO:0000256" key="7">
    <source>
        <dbReference type="SAM" id="Phobius"/>
    </source>
</evidence>
<dbReference type="Pfam" id="PF00939">
    <property type="entry name" value="Na_sulph_symp"/>
    <property type="match status" value="1"/>
</dbReference>
<feature type="transmembrane region" description="Helical" evidence="7">
    <location>
        <begin position="428"/>
        <end position="447"/>
    </location>
</feature>
<keyword evidence="4 7" id="KW-1133">Transmembrane helix</keyword>
<dbReference type="NCBIfam" id="TIGR00785">
    <property type="entry name" value="dass"/>
    <property type="match status" value="1"/>
</dbReference>
<evidence type="ECO:0000256" key="4">
    <source>
        <dbReference type="ARBA" id="ARBA00022989"/>
    </source>
</evidence>
<comment type="similarity">
    <text evidence="2">Belongs to the SLC13A/DASS transporter (TC 2.A.47) family. DIT1 subfamily.</text>
</comment>
<accession>A0ABP3V669</accession>
<feature type="transmembrane region" description="Helical" evidence="7">
    <location>
        <begin position="453"/>
        <end position="474"/>
    </location>
</feature>
<dbReference type="PANTHER" id="PTHR10283">
    <property type="entry name" value="SOLUTE CARRIER FAMILY 13 MEMBER"/>
    <property type="match status" value="1"/>
</dbReference>
<evidence type="ECO:0000313" key="9">
    <source>
        <dbReference type="Proteomes" id="UP001500279"/>
    </source>
</evidence>
<feature type="transmembrane region" description="Helical" evidence="7">
    <location>
        <begin position="126"/>
        <end position="147"/>
    </location>
</feature>
<evidence type="ECO:0000256" key="2">
    <source>
        <dbReference type="ARBA" id="ARBA00007349"/>
    </source>
</evidence>
<evidence type="ECO:0000256" key="3">
    <source>
        <dbReference type="ARBA" id="ARBA00022692"/>
    </source>
</evidence>
<feature type="transmembrane region" description="Helical" evidence="7">
    <location>
        <begin position="258"/>
        <end position="279"/>
    </location>
</feature>
<feature type="transmembrane region" description="Helical" evidence="7">
    <location>
        <begin position="41"/>
        <end position="59"/>
    </location>
</feature>
<reference evidence="9" key="1">
    <citation type="journal article" date="2019" name="Int. J. Syst. Evol. Microbiol.">
        <title>The Global Catalogue of Microorganisms (GCM) 10K type strain sequencing project: providing services to taxonomists for standard genome sequencing and annotation.</title>
        <authorList>
            <consortium name="The Broad Institute Genomics Platform"/>
            <consortium name="The Broad Institute Genome Sequencing Center for Infectious Disease"/>
            <person name="Wu L."/>
            <person name="Ma J."/>
        </authorList>
    </citation>
    <scope>NUCLEOTIDE SEQUENCE [LARGE SCALE GENOMIC DNA]</scope>
    <source>
        <strain evidence="9">JCM 15503</strain>
    </source>
</reference>
<dbReference type="PANTHER" id="PTHR10283:SF82">
    <property type="entry name" value="SOLUTE CARRIER FAMILY 13 MEMBER 2"/>
    <property type="match status" value="1"/>
</dbReference>
<dbReference type="PIRSF" id="PIRSF002457">
    <property type="entry name" value="DASS"/>
    <property type="match status" value="1"/>
</dbReference>
<gene>
    <name evidence="8" type="ORF">GCM10009107_15900</name>
</gene>
<feature type="region of interest" description="Disordered" evidence="6">
    <location>
        <begin position="1"/>
        <end position="27"/>
    </location>
</feature>
<feature type="transmembrane region" description="Helical" evidence="7">
    <location>
        <begin position="495"/>
        <end position="516"/>
    </location>
</feature>
<feature type="transmembrane region" description="Helical" evidence="7">
    <location>
        <begin position="404"/>
        <end position="421"/>
    </location>
</feature>
<feature type="compositionally biased region" description="Low complexity" evidence="6">
    <location>
        <begin position="9"/>
        <end position="27"/>
    </location>
</feature>